<evidence type="ECO:0000256" key="2">
    <source>
        <dbReference type="ARBA" id="ARBA00023002"/>
    </source>
</evidence>
<keyword evidence="2" id="KW-0560">Oxidoreductase</keyword>
<dbReference type="InterPro" id="IPR036291">
    <property type="entry name" value="NAD(P)-bd_dom_sf"/>
</dbReference>
<organism evidence="4">
    <name type="scientific">Timspurckia oligopyrenoides</name>
    <dbReference type="NCBI Taxonomy" id="708627"/>
    <lineage>
        <taxon>Eukaryota</taxon>
        <taxon>Rhodophyta</taxon>
        <taxon>Bangiophyceae</taxon>
        <taxon>Porphyridiales</taxon>
        <taxon>Porphyridiaceae</taxon>
        <taxon>Timspurckia</taxon>
    </lineage>
</organism>
<dbReference type="SUPFAM" id="SSF51735">
    <property type="entry name" value="NAD(P)-binding Rossmann-fold domains"/>
    <property type="match status" value="1"/>
</dbReference>
<dbReference type="InterPro" id="IPR010945">
    <property type="entry name" value="Malate_DH_type2"/>
</dbReference>
<gene>
    <name evidence="4" type="ORF">TOLI1172_LOCUS3740</name>
</gene>
<dbReference type="GO" id="GO:0006108">
    <property type="term" value="P:malate metabolic process"/>
    <property type="evidence" value="ECO:0007669"/>
    <property type="project" value="InterPro"/>
</dbReference>
<feature type="domain" description="Lactate/malate dehydrogenase C-terminal" evidence="3">
    <location>
        <begin position="251"/>
        <end position="334"/>
    </location>
</feature>
<accession>A0A7S1ERD7</accession>
<evidence type="ECO:0000256" key="1">
    <source>
        <dbReference type="ARBA" id="ARBA00009613"/>
    </source>
</evidence>
<dbReference type="InterPro" id="IPR022383">
    <property type="entry name" value="Lactate/malate_DH_C"/>
</dbReference>
<sequence>MMISGGLFRRALPSFSAFGAISSRGMATKMMPPLKLTLVGLSSVLDYSFATSLAKGNVFGSDQVLDVSIIDADSKTAGKFEKQLKGMAPIISNVTTFSSTDMSKALTGADLVVAGTPGGDLKSAADTFAGFGKAAEGKVDSCCRVFVVGPKAHTMSLVLSANMNSHERDFIVALSQAEQNAALNAFAKMTKASPEKIDRLALWGGGGDLCFADCSYLRVGEKWALGKLKSDSVASEFAASASQAMKGVYTDSATLSSASATAIQDYWVGQPKQWCSLGVASDESYGIDADIWYTVPVDCPGLMFKRVTGLPISPLAAEMMNKSIAALKKERDMVMSSVPKSFFVETEELRKAVNFSMLDVVNNSASM</sequence>
<proteinExistence type="inferred from homology"/>
<reference evidence="4" key="1">
    <citation type="submission" date="2021-01" db="EMBL/GenBank/DDBJ databases">
        <authorList>
            <person name="Corre E."/>
            <person name="Pelletier E."/>
            <person name="Niang G."/>
            <person name="Scheremetjew M."/>
            <person name="Finn R."/>
            <person name="Kale V."/>
            <person name="Holt S."/>
            <person name="Cochrane G."/>
            <person name="Meng A."/>
            <person name="Brown T."/>
            <person name="Cohen L."/>
        </authorList>
    </citation>
    <scope>NUCLEOTIDE SEQUENCE</scope>
    <source>
        <strain evidence="4">CCMP3278</strain>
    </source>
</reference>
<dbReference type="Gene3D" id="3.90.110.10">
    <property type="entry name" value="Lactate dehydrogenase/glycoside hydrolase, family 4, C-terminal"/>
    <property type="match status" value="1"/>
</dbReference>
<dbReference type="PANTHER" id="PTHR23382">
    <property type="entry name" value="MALATE DEHYDROGENASE"/>
    <property type="match status" value="1"/>
</dbReference>
<dbReference type="Gene3D" id="3.40.50.720">
    <property type="entry name" value="NAD(P)-binding Rossmann-like Domain"/>
    <property type="match status" value="1"/>
</dbReference>
<dbReference type="GO" id="GO:0016615">
    <property type="term" value="F:malate dehydrogenase activity"/>
    <property type="evidence" value="ECO:0007669"/>
    <property type="project" value="InterPro"/>
</dbReference>
<dbReference type="EMBL" id="HBFP01005278">
    <property type="protein sequence ID" value="CAD8819351.1"/>
    <property type="molecule type" value="Transcribed_RNA"/>
</dbReference>
<protein>
    <recommendedName>
        <fullName evidence="3">Lactate/malate dehydrogenase C-terminal domain-containing protein</fullName>
    </recommendedName>
</protein>
<dbReference type="Pfam" id="PF02866">
    <property type="entry name" value="Ldh_1_C"/>
    <property type="match status" value="1"/>
</dbReference>
<evidence type="ECO:0000259" key="3">
    <source>
        <dbReference type="Pfam" id="PF02866"/>
    </source>
</evidence>
<dbReference type="SUPFAM" id="SSF56327">
    <property type="entry name" value="LDH C-terminal domain-like"/>
    <property type="match status" value="1"/>
</dbReference>
<name>A0A7S1ERD7_9RHOD</name>
<dbReference type="AlphaFoldDB" id="A0A7S1ERD7"/>
<dbReference type="InterPro" id="IPR015955">
    <property type="entry name" value="Lactate_DH/Glyco_Ohase_4_C"/>
</dbReference>
<comment type="similarity">
    <text evidence="1">Belongs to the LDH/MDH superfamily. MDH type 2 family.</text>
</comment>
<dbReference type="GO" id="GO:0016616">
    <property type="term" value="F:oxidoreductase activity, acting on the CH-OH group of donors, NAD or NADP as acceptor"/>
    <property type="evidence" value="ECO:0007669"/>
    <property type="project" value="InterPro"/>
</dbReference>
<evidence type="ECO:0000313" key="4">
    <source>
        <dbReference type="EMBL" id="CAD8819351.1"/>
    </source>
</evidence>